<dbReference type="GO" id="GO:0042597">
    <property type="term" value="C:periplasmic space"/>
    <property type="evidence" value="ECO:0007669"/>
    <property type="project" value="UniProtKB-SubCell"/>
</dbReference>
<name>A0A1W2AM74_9BURK</name>
<evidence type="ECO:0000256" key="2">
    <source>
        <dbReference type="ARBA" id="ARBA00008520"/>
    </source>
</evidence>
<dbReference type="SUPFAM" id="SSF53850">
    <property type="entry name" value="Periplasmic binding protein-like II"/>
    <property type="match status" value="1"/>
</dbReference>
<dbReference type="InterPro" id="IPR019546">
    <property type="entry name" value="TAT_signal_bac_arc"/>
</dbReference>
<proteinExistence type="inferred from homology"/>
<dbReference type="Proteomes" id="UP000192708">
    <property type="component" value="Unassembled WGS sequence"/>
</dbReference>
<dbReference type="STRING" id="1938817.SAMN06296008_10967"/>
<gene>
    <name evidence="4" type="ORF">SAMN06296008_10967</name>
</gene>
<evidence type="ECO:0000313" key="5">
    <source>
        <dbReference type="Proteomes" id="UP000192708"/>
    </source>
</evidence>
<dbReference type="AlphaFoldDB" id="A0A1W2AM74"/>
<evidence type="ECO:0000256" key="3">
    <source>
        <dbReference type="SAM" id="SignalP"/>
    </source>
</evidence>
<feature type="chain" id="PRO_5012980990" evidence="3">
    <location>
        <begin position="38"/>
        <end position="443"/>
    </location>
</feature>
<feature type="signal peptide" evidence="3">
    <location>
        <begin position="1"/>
        <end position="37"/>
    </location>
</feature>
<dbReference type="NCBIfam" id="TIGR01409">
    <property type="entry name" value="TAT_signal_seq"/>
    <property type="match status" value="1"/>
</dbReference>
<keyword evidence="5" id="KW-1185">Reference proteome</keyword>
<organism evidence="4 5">
    <name type="scientific">Polynucleobacter kasalickyi</name>
    <dbReference type="NCBI Taxonomy" id="1938817"/>
    <lineage>
        <taxon>Bacteria</taxon>
        <taxon>Pseudomonadati</taxon>
        <taxon>Pseudomonadota</taxon>
        <taxon>Betaproteobacteria</taxon>
        <taxon>Burkholderiales</taxon>
        <taxon>Burkholderiaceae</taxon>
        <taxon>Polynucleobacter</taxon>
    </lineage>
</organism>
<dbReference type="OrthoDB" id="5890863at2"/>
<comment type="subcellular location">
    <subcellularLocation>
        <location evidence="1">Periplasm</location>
    </subcellularLocation>
</comment>
<reference evidence="4 5" key="1">
    <citation type="submission" date="2017-04" db="EMBL/GenBank/DDBJ databases">
        <authorList>
            <person name="Afonso C.L."/>
            <person name="Miller P.J."/>
            <person name="Scott M.A."/>
            <person name="Spackman E."/>
            <person name="Goraichik I."/>
            <person name="Dimitrov K.M."/>
            <person name="Suarez D.L."/>
            <person name="Swayne D.E."/>
        </authorList>
    </citation>
    <scope>NUCLEOTIDE SEQUENCE [LARGE SCALE GENOMIC DNA]</scope>
    <source>
        <strain evidence="4 5">VK13</strain>
    </source>
</reference>
<keyword evidence="3" id="KW-0732">Signal</keyword>
<dbReference type="InterPro" id="IPR050490">
    <property type="entry name" value="Bact_solute-bd_prot1"/>
</dbReference>
<sequence length="443" mass="48922">MNNNTKLELNRREFLKMTSVAGLAGTGLAGMNLNAMAADQVNFYTWSAAVDTVKSHANAFEKKFNVGVNYSNSPWAQYRDAGIAKFVGKAPVDVLWVSDAWLPEWVESGWLAPINKYPELMKYNADTADFCVKSMEYKGKQYGLTYYTDYMGFFYDDAKLKKAGITAPPKTWSEVTEQCLKIKAAGICEYPFMLSMAKESWLIEFITAMNYSFGGRFVDDSGKAVMQDPQKGAAQALQWVVDAVQKHKIISPACVEIGELNGLKSFSSGNHAFALLARYRIRTLNDPKQSAIAGQVKQALMPAGPKGSNATVGWLRFYGLTTQAVADKTREANAVKLIEWFGGKAEGKYTFQKNLLNDLGSGFGVNSLFKDPDVIASVNAYTDIKIYESAQKFAKKKDTIAPWFGEWDEENGSLYQSAVLGKISVESALTKSAAVWTDLVKKA</sequence>
<evidence type="ECO:0000313" key="4">
    <source>
        <dbReference type="EMBL" id="SMC61704.1"/>
    </source>
</evidence>
<accession>A0A1W2AM74</accession>
<dbReference type="PANTHER" id="PTHR43649:SF12">
    <property type="entry name" value="DIACETYLCHITOBIOSE BINDING PROTEIN DASA"/>
    <property type="match status" value="1"/>
</dbReference>
<dbReference type="EMBL" id="FWXJ01000009">
    <property type="protein sequence ID" value="SMC61704.1"/>
    <property type="molecule type" value="Genomic_DNA"/>
</dbReference>
<dbReference type="Pfam" id="PF01547">
    <property type="entry name" value="SBP_bac_1"/>
    <property type="match status" value="1"/>
</dbReference>
<evidence type="ECO:0000256" key="1">
    <source>
        <dbReference type="ARBA" id="ARBA00004418"/>
    </source>
</evidence>
<dbReference type="InterPro" id="IPR006059">
    <property type="entry name" value="SBP"/>
</dbReference>
<dbReference type="Gene3D" id="3.40.190.10">
    <property type="entry name" value="Periplasmic binding protein-like II"/>
    <property type="match status" value="2"/>
</dbReference>
<dbReference type="PANTHER" id="PTHR43649">
    <property type="entry name" value="ARABINOSE-BINDING PROTEIN-RELATED"/>
    <property type="match status" value="1"/>
</dbReference>
<protein>
    <submittedName>
        <fullName evidence="4">Carbohydrate ABC transporter substrate-binding protein, CUT1 family</fullName>
    </submittedName>
</protein>
<dbReference type="InterPro" id="IPR006311">
    <property type="entry name" value="TAT_signal"/>
</dbReference>
<comment type="similarity">
    <text evidence="2">Belongs to the bacterial solute-binding protein 1 family.</text>
</comment>
<dbReference type="RefSeq" id="WP_084283858.1">
    <property type="nucleotide sequence ID" value="NZ_FWXJ01000009.1"/>
</dbReference>
<dbReference type="PROSITE" id="PS51318">
    <property type="entry name" value="TAT"/>
    <property type="match status" value="1"/>
</dbReference>